<feature type="transmembrane region" description="Helical" evidence="9">
    <location>
        <begin position="71"/>
        <end position="87"/>
    </location>
</feature>
<keyword evidence="5 9" id="KW-0812">Transmembrane</keyword>
<evidence type="ECO:0000256" key="1">
    <source>
        <dbReference type="ARBA" id="ARBA00003420"/>
    </source>
</evidence>
<gene>
    <name evidence="11" type="ORF">B0A52_03895</name>
</gene>
<organism evidence="11 12">
    <name type="scientific">Exophiala mesophila</name>
    <name type="common">Black yeast-like fungus</name>
    <dbReference type="NCBI Taxonomy" id="212818"/>
    <lineage>
        <taxon>Eukaryota</taxon>
        <taxon>Fungi</taxon>
        <taxon>Dikarya</taxon>
        <taxon>Ascomycota</taxon>
        <taxon>Pezizomycotina</taxon>
        <taxon>Eurotiomycetes</taxon>
        <taxon>Chaetothyriomycetidae</taxon>
        <taxon>Chaetothyriales</taxon>
        <taxon>Herpotrichiellaceae</taxon>
        <taxon>Exophiala</taxon>
    </lineage>
</organism>
<keyword evidence="6 9" id="KW-1133">Transmembrane helix</keyword>
<dbReference type="GO" id="GO:0005789">
    <property type="term" value="C:endoplasmic reticulum membrane"/>
    <property type="evidence" value="ECO:0007669"/>
    <property type="project" value="UniProtKB-SubCell"/>
</dbReference>
<dbReference type="Proteomes" id="UP000288859">
    <property type="component" value="Unassembled WGS sequence"/>
</dbReference>
<comment type="subunit">
    <text evidence="4">Homooligomer.</text>
</comment>
<feature type="transmembrane region" description="Helical" evidence="9">
    <location>
        <begin position="99"/>
        <end position="121"/>
    </location>
</feature>
<evidence type="ECO:0000256" key="5">
    <source>
        <dbReference type="ARBA" id="ARBA00022692"/>
    </source>
</evidence>
<evidence type="ECO:0000256" key="3">
    <source>
        <dbReference type="ARBA" id="ARBA00010425"/>
    </source>
</evidence>
<comment type="caution">
    <text evidence="11">The sequence shown here is derived from an EMBL/GenBank/DDBJ whole genome shotgun (WGS) entry which is preliminary data.</text>
</comment>
<protein>
    <recommendedName>
        <fullName evidence="10">Sugar phosphate transporter domain-containing protein</fullName>
    </recommendedName>
</protein>
<comment type="similarity">
    <text evidence="3">Belongs to the TPT transporter family. SLC35D subfamily.</text>
</comment>
<feature type="transmembrane region" description="Helical" evidence="9">
    <location>
        <begin position="349"/>
        <end position="368"/>
    </location>
</feature>
<evidence type="ECO:0000256" key="6">
    <source>
        <dbReference type="ARBA" id="ARBA00022989"/>
    </source>
</evidence>
<dbReference type="VEuPathDB" id="FungiDB:PV10_08506"/>
<evidence type="ECO:0000259" key="10">
    <source>
        <dbReference type="Pfam" id="PF03151"/>
    </source>
</evidence>
<comment type="subcellular location">
    <subcellularLocation>
        <location evidence="2">Endoplasmic reticulum membrane</location>
        <topology evidence="2">Multi-pass membrane protein</topology>
    </subcellularLocation>
</comment>
<dbReference type="EMBL" id="NAJM01000016">
    <property type="protein sequence ID" value="RVX71711.1"/>
    <property type="molecule type" value="Genomic_DNA"/>
</dbReference>
<feature type="compositionally biased region" description="Basic and acidic residues" evidence="8">
    <location>
        <begin position="21"/>
        <end position="52"/>
    </location>
</feature>
<dbReference type="PANTHER" id="PTHR11132">
    <property type="entry name" value="SOLUTE CARRIER FAMILY 35"/>
    <property type="match status" value="1"/>
</dbReference>
<keyword evidence="7 9" id="KW-0472">Membrane</keyword>
<feature type="transmembrane region" description="Helical" evidence="9">
    <location>
        <begin position="133"/>
        <end position="156"/>
    </location>
</feature>
<feature type="domain" description="Sugar phosphate transporter" evidence="10">
    <location>
        <begin position="73"/>
        <end position="366"/>
    </location>
</feature>
<comment type="function">
    <text evidence="1">Involved in the import of GDP-mannose from the cytoplasm into the Golgi lumen.</text>
</comment>
<evidence type="ECO:0000256" key="9">
    <source>
        <dbReference type="SAM" id="Phobius"/>
    </source>
</evidence>
<evidence type="ECO:0000313" key="11">
    <source>
        <dbReference type="EMBL" id="RVX71711.1"/>
    </source>
</evidence>
<evidence type="ECO:0000256" key="4">
    <source>
        <dbReference type="ARBA" id="ARBA00011182"/>
    </source>
</evidence>
<dbReference type="Pfam" id="PF03151">
    <property type="entry name" value="TPT"/>
    <property type="match status" value="1"/>
</dbReference>
<evidence type="ECO:0000256" key="2">
    <source>
        <dbReference type="ARBA" id="ARBA00004477"/>
    </source>
</evidence>
<dbReference type="OrthoDB" id="10261634at2759"/>
<accession>A0A438N7H9</accession>
<reference evidence="11 12" key="1">
    <citation type="submission" date="2017-03" db="EMBL/GenBank/DDBJ databases">
        <title>Genomes of endolithic fungi from Antarctica.</title>
        <authorList>
            <person name="Coleine C."/>
            <person name="Masonjones S."/>
            <person name="Stajich J.E."/>
        </authorList>
    </citation>
    <scope>NUCLEOTIDE SEQUENCE [LARGE SCALE GENOMIC DNA]</scope>
    <source>
        <strain evidence="11 12">CCFEE 6314</strain>
    </source>
</reference>
<feature type="transmembrane region" description="Helical" evidence="9">
    <location>
        <begin position="320"/>
        <end position="343"/>
    </location>
</feature>
<feature type="transmembrane region" description="Helical" evidence="9">
    <location>
        <begin position="187"/>
        <end position="207"/>
    </location>
</feature>
<feature type="transmembrane region" description="Helical" evidence="9">
    <location>
        <begin position="213"/>
        <end position="230"/>
    </location>
</feature>
<name>A0A438N7H9_EXOME</name>
<proteinExistence type="inferred from homology"/>
<dbReference type="AlphaFoldDB" id="A0A438N7H9"/>
<dbReference type="InterPro" id="IPR004853">
    <property type="entry name" value="Sugar_P_trans_dom"/>
</dbReference>
<feature type="transmembrane region" description="Helical" evidence="9">
    <location>
        <begin position="288"/>
        <end position="308"/>
    </location>
</feature>
<evidence type="ECO:0000313" key="12">
    <source>
        <dbReference type="Proteomes" id="UP000288859"/>
    </source>
</evidence>
<evidence type="ECO:0000256" key="8">
    <source>
        <dbReference type="SAM" id="MobiDB-lite"/>
    </source>
</evidence>
<sequence>MFSINPSKAWVTRFYQPATERSTDPEEQHSLVSKDERDERDMSLQSDLEKAEPPAPPPQNHEDTVAIRDKLIALAGYFLCNIGLTIYNKAILGSFRFPWLLTALHAGCSSIGCLIMMQLGYFQTTKLTSRQDLALIAFSFLFTINIAISNVSLAMVSVPFHQVVRATTPLVTSLLFRVMYNRTFSRATQFSLVPIVLGVTITVWGNFVFTDLGFILTFLGVVLAAFKTIVTNRMMTGSMALSFWEILQRMSPLAFSQSLVYAFFTGELSSFRKFLSEELLNPESSTRAFTPTMFALVMLGNGMLAFALNVSSFSTNKVAGALTMTVCGNVKSALTIILGIVLFNVHMTMFQLSGVFITVVGGVIYSFVELDGKRKKVAPQQSTSS</sequence>
<evidence type="ECO:0000256" key="7">
    <source>
        <dbReference type="ARBA" id="ARBA00023136"/>
    </source>
</evidence>
<dbReference type="InterPro" id="IPR050186">
    <property type="entry name" value="TPT_transporter"/>
</dbReference>
<feature type="region of interest" description="Disordered" evidence="8">
    <location>
        <begin position="16"/>
        <end position="62"/>
    </location>
</feature>